<sequence>MPVIGSQISPIATIAINATFLSERINNPCYQNVIPQKDNDLIEERLNTWSKLLGGEQQLKQRLQWDGLDLTTVRNLLETAEFREDYTLPSWAETLKELIETTSASWLTLEGEENSPLDSQNPLPFEDFYLPFIRVGRSKLSTGLSANSPLTLLSQEAYAALERSLLQQLVNLGTETLLFEFNTFRKAHPPANQSTPQESRISYKTFLKNLLKDGGLAFFNRYPVLGRLIATTLDLWVESTTEFIQRLQQDLSAIERTFYSDQASLGKVQAIETSLSNPHHGRRSVLALTFSSGIKVVYKPKDVGLDVAFNQLLDWCNHQEISLAFKLTKILNRQRYGWVEFIEHQPCENQAAVQRFYHRAGMLLSLLHLLGASSCDHQNVVASGEYPILIDGDLLMHPVQHSVTESEDWFNYSVLNTGFLPGWEGDIYSANAQDSSVLGNIWPKQINSSREWKFINTDGMHLAPNKVIIPAGTNVVILDGKTVSAKNYVEEIVTGFEEIYHLLTKNREMLLGAESPLSGLQCLKSRFMLRPTLTYGMVSKRSLSPQYLRNGADYSILIDFLSRHYLMGEENLGFKELLAAETRSLQQLDIPYFTVSCHSNALELGSAQPIKHFFKTSSYQRLIAKIPSLDEEDLARQIKLIRASFYAKYAHLNKNSGALQGSLSQLSSLNPEELLEEAIAIGKSLVANRIQTGDGCNWIDLDYMSKAHRYQLQVLDDSLFTGRAGVSLFLAALGKITGEPEFKEVALAALSPLRQSLKKAQADRNLLQLRLDGIKLGGVLGLMGLGGIIYSLVKISQFLQEPALLQDAQQAAKLITADVIAADQTLDIIFGVAGAIMGLLTLYQQTGEKVLLDIAVACGNHLLSQRTDTAPRAWKTISKTPLTGFSHGAAGNSFSLLHLYAATADKVYLEAAQEGIEYETSVFDTSVRNWPYFLSLEQTNQINFWHAWCHGSVGIGLARLGSSTILQTEEIYSDIEVALDTTKKYAISNIDVDHLCCGSLGRNELFVVASQKLGNQEWLNTARAQAASVIARAKQHGAYAFLPHLPNSVFSPSFFKGSAGVGYQLLRLASPESLPSVLIWE</sequence>
<gene>
    <name evidence="3" type="ORF">BJP34_13220</name>
</gene>
<evidence type="ECO:0000313" key="4">
    <source>
        <dbReference type="Proteomes" id="UP000177870"/>
    </source>
</evidence>
<dbReference type="Proteomes" id="UP000177870">
    <property type="component" value="Chromosome"/>
</dbReference>
<proteinExistence type="predicted"/>
<dbReference type="AlphaFoldDB" id="A0A1D8TRM9"/>
<dbReference type="InterPro" id="IPR017146">
    <property type="entry name" value="Lanti_2_LanM"/>
</dbReference>
<feature type="binding site" evidence="1">
    <location>
        <position position="996"/>
    </location>
    <ligand>
        <name>Zn(2+)</name>
        <dbReference type="ChEBI" id="CHEBI:29105"/>
    </ligand>
</feature>
<dbReference type="PANTHER" id="PTHR12736:SF7">
    <property type="entry name" value="LANC-LIKE PROTEIN 3"/>
    <property type="match status" value="1"/>
</dbReference>
<dbReference type="PRINTS" id="PR01950">
    <property type="entry name" value="LANCSUPER"/>
</dbReference>
<dbReference type="EMBL" id="CP017599">
    <property type="protein sequence ID" value="AOX00289.1"/>
    <property type="molecule type" value="Genomic_DNA"/>
</dbReference>
<keyword evidence="1" id="KW-0862">Zinc</keyword>
<dbReference type="STRING" id="1458985.BJP34_13220"/>
<dbReference type="OrthoDB" id="9148343at2"/>
<dbReference type="SUPFAM" id="SSF158745">
    <property type="entry name" value="LanC-like"/>
    <property type="match status" value="1"/>
</dbReference>
<name>A0A1D8TRM9_9CYAN</name>
<feature type="binding site" evidence="1">
    <location>
        <position position="949"/>
    </location>
    <ligand>
        <name>Zn(2+)</name>
        <dbReference type="ChEBI" id="CHEBI:29105"/>
    </ligand>
</feature>
<accession>A0A1D8TRM9</accession>
<feature type="domain" description="Lantibiotic biosynthesis protein dehydration" evidence="2">
    <location>
        <begin position="222"/>
        <end position="595"/>
    </location>
</feature>
<dbReference type="CDD" id="cd04792">
    <property type="entry name" value="LanM-like"/>
    <property type="match status" value="1"/>
</dbReference>
<evidence type="ECO:0000259" key="2">
    <source>
        <dbReference type="Pfam" id="PF13575"/>
    </source>
</evidence>
<dbReference type="GO" id="GO:0031179">
    <property type="term" value="P:peptide modification"/>
    <property type="evidence" value="ECO:0007669"/>
    <property type="project" value="InterPro"/>
</dbReference>
<organism evidence="3 4">
    <name type="scientific">Moorena producens PAL-8-15-08-1</name>
    <dbReference type="NCBI Taxonomy" id="1458985"/>
    <lineage>
        <taxon>Bacteria</taxon>
        <taxon>Bacillati</taxon>
        <taxon>Cyanobacteriota</taxon>
        <taxon>Cyanophyceae</taxon>
        <taxon>Coleofasciculales</taxon>
        <taxon>Coleofasciculaceae</taxon>
        <taxon>Moorena</taxon>
    </lineage>
</organism>
<dbReference type="PIRSF" id="PIRSF037228">
    <property type="entry name" value="Lant_mod_RumM"/>
    <property type="match status" value="1"/>
</dbReference>
<dbReference type="InterPro" id="IPR025410">
    <property type="entry name" value="Lant_dehyd"/>
</dbReference>
<dbReference type="GO" id="GO:0005975">
    <property type="term" value="P:carbohydrate metabolic process"/>
    <property type="evidence" value="ECO:0007669"/>
    <property type="project" value="InterPro"/>
</dbReference>
<evidence type="ECO:0000313" key="3">
    <source>
        <dbReference type="EMBL" id="AOX00289.1"/>
    </source>
</evidence>
<reference evidence="4" key="1">
    <citation type="submission" date="2016-10" db="EMBL/GenBank/DDBJ databases">
        <title>Comparative genomics uncovers the prolific and rare metabolic potential of the cyanobacterial genus Moorea.</title>
        <authorList>
            <person name="Leao T."/>
            <person name="Castelao G."/>
            <person name="Korobeynikov A."/>
            <person name="Monroe E.A."/>
            <person name="Podell S."/>
            <person name="Glukhov E."/>
            <person name="Allen E."/>
            <person name="Gerwick W.H."/>
            <person name="Gerwick L."/>
        </authorList>
    </citation>
    <scope>NUCLEOTIDE SEQUENCE [LARGE SCALE GENOMIC DNA]</scope>
    <source>
        <strain evidence="4">PAL-8-15-08-1</strain>
    </source>
</reference>
<dbReference type="NCBIfam" id="TIGR03897">
    <property type="entry name" value="lanti_2_LanM"/>
    <property type="match status" value="1"/>
</dbReference>
<dbReference type="GO" id="GO:0005886">
    <property type="term" value="C:plasma membrane"/>
    <property type="evidence" value="ECO:0007669"/>
    <property type="project" value="TreeGrafter"/>
</dbReference>
<dbReference type="PANTHER" id="PTHR12736">
    <property type="entry name" value="LANC-LIKE PROTEIN"/>
    <property type="match status" value="1"/>
</dbReference>
<protein>
    <submittedName>
        <fullName evidence="3">Lanthionine synthetase</fullName>
    </submittedName>
</protein>
<evidence type="ECO:0000256" key="1">
    <source>
        <dbReference type="PIRSR" id="PIRSR607822-1"/>
    </source>
</evidence>
<dbReference type="Pfam" id="PF13575">
    <property type="entry name" value="DUF4135"/>
    <property type="match status" value="1"/>
</dbReference>
<dbReference type="InterPro" id="IPR012341">
    <property type="entry name" value="6hp_glycosidase-like_sf"/>
</dbReference>
<dbReference type="SMART" id="SM01260">
    <property type="entry name" value="LANC_like"/>
    <property type="match status" value="1"/>
</dbReference>
<keyword evidence="1" id="KW-0479">Metal-binding</keyword>
<dbReference type="Pfam" id="PF05147">
    <property type="entry name" value="LANC_like"/>
    <property type="match status" value="1"/>
</dbReference>
<dbReference type="GO" id="GO:0046872">
    <property type="term" value="F:metal ion binding"/>
    <property type="evidence" value="ECO:0007669"/>
    <property type="project" value="UniProtKB-KW"/>
</dbReference>
<dbReference type="KEGG" id="mpro:BJP34_13220"/>
<dbReference type="Gene3D" id="1.50.10.10">
    <property type="match status" value="1"/>
</dbReference>
<dbReference type="InterPro" id="IPR007822">
    <property type="entry name" value="LANC-like"/>
</dbReference>
<dbReference type="RefSeq" id="WP_070392753.1">
    <property type="nucleotide sequence ID" value="NZ_CP017599.1"/>
</dbReference>